<dbReference type="PANTHER" id="PTHR33164:SF101">
    <property type="entry name" value="TRANSCRIPTIONAL REPRESSOR MPRA"/>
    <property type="match status" value="1"/>
</dbReference>
<dbReference type="InterPro" id="IPR036390">
    <property type="entry name" value="WH_DNA-bd_sf"/>
</dbReference>
<accession>A0ABM7W6P7</accession>
<sequence length="174" mass="19226">MVTPKQKQALTVFVKMMRAAESLSVSVHRSLADEDLTVSQFGVLEALFHKGPMCQKDLAGKILKSTGNITMVIDNLEKRGLVERRRSETDRRFIQVLLTAAGRALIARIFPEHAARIEARLGVLNRKELDDLGVLLKRVGHAAAASSTTIQDDTNRRTSGRARLNDHEGAAERS</sequence>
<gene>
    <name evidence="3" type="ORF">DPPLL_09710</name>
</gene>
<organism evidence="3 4">
    <name type="scientific">Desulfofustis limnaeus</name>
    <dbReference type="NCBI Taxonomy" id="2740163"/>
    <lineage>
        <taxon>Bacteria</taxon>
        <taxon>Pseudomonadati</taxon>
        <taxon>Thermodesulfobacteriota</taxon>
        <taxon>Desulfobulbia</taxon>
        <taxon>Desulfobulbales</taxon>
        <taxon>Desulfocapsaceae</taxon>
        <taxon>Desulfofustis</taxon>
    </lineage>
</organism>
<dbReference type="InterPro" id="IPR039422">
    <property type="entry name" value="MarR/SlyA-like"/>
</dbReference>
<feature type="region of interest" description="Disordered" evidence="1">
    <location>
        <begin position="146"/>
        <end position="174"/>
    </location>
</feature>
<feature type="domain" description="HTH marR-type" evidence="2">
    <location>
        <begin position="9"/>
        <end position="141"/>
    </location>
</feature>
<dbReference type="PANTHER" id="PTHR33164">
    <property type="entry name" value="TRANSCRIPTIONAL REGULATOR, MARR FAMILY"/>
    <property type="match status" value="1"/>
</dbReference>
<dbReference type="Proteomes" id="UP000830055">
    <property type="component" value="Chromosome"/>
</dbReference>
<reference evidence="3 4" key="1">
    <citation type="submission" date="2022-01" db="EMBL/GenBank/DDBJ databases">
        <title>Desulfofustis limnae sp. nov., a novel mesophilic sulfate-reducing bacterium isolated from marsh soil.</title>
        <authorList>
            <person name="Watanabe M."/>
            <person name="Takahashi A."/>
            <person name="Kojima H."/>
            <person name="Fukui M."/>
        </authorList>
    </citation>
    <scope>NUCLEOTIDE SEQUENCE [LARGE SCALE GENOMIC DNA]</scope>
    <source>
        <strain evidence="3 4">PPLL</strain>
    </source>
</reference>
<dbReference type="SMART" id="SM00347">
    <property type="entry name" value="HTH_MARR"/>
    <property type="match status" value="1"/>
</dbReference>
<name>A0ABM7W6P7_9BACT</name>
<feature type="compositionally biased region" description="Basic and acidic residues" evidence="1">
    <location>
        <begin position="163"/>
        <end position="174"/>
    </location>
</feature>
<dbReference type="RefSeq" id="WP_284153684.1">
    <property type="nucleotide sequence ID" value="NZ_AP025516.1"/>
</dbReference>
<dbReference type="PRINTS" id="PR00598">
    <property type="entry name" value="HTHMARR"/>
</dbReference>
<keyword evidence="4" id="KW-1185">Reference proteome</keyword>
<dbReference type="EMBL" id="AP025516">
    <property type="protein sequence ID" value="BDD86606.1"/>
    <property type="molecule type" value="Genomic_DNA"/>
</dbReference>
<dbReference type="Gene3D" id="1.10.10.10">
    <property type="entry name" value="Winged helix-like DNA-binding domain superfamily/Winged helix DNA-binding domain"/>
    <property type="match status" value="1"/>
</dbReference>
<proteinExistence type="predicted"/>
<dbReference type="PROSITE" id="PS50995">
    <property type="entry name" value="HTH_MARR_2"/>
    <property type="match status" value="1"/>
</dbReference>
<dbReference type="SUPFAM" id="SSF46785">
    <property type="entry name" value="Winged helix' DNA-binding domain"/>
    <property type="match status" value="1"/>
</dbReference>
<protein>
    <submittedName>
        <fullName evidence="3">MarR family transcriptional regulator</fullName>
    </submittedName>
</protein>
<dbReference type="Pfam" id="PF01047">
    <property type="entry name" value="MarR"/>
    <property type="match status" value="1"/>
</dbReference>
<dbReference type="InterPro" id="IPR036388">
    <property type="entry name" value="WH-like_DNA-bd_sf"/>
</dbReference>
<evidence type="ECO:0000256" key="1">
    <source>
        <dbReference type="SAM" id="MobiDB-lite"/>
    </source>
</evidence>
<evidence type="ECO:0000313" key="3">
    <source>
        <dbReference type="EMBL" id="BDD86606.1"/>
    </source>
</evidence>
<evidence type="ECO:0000313" key="4">
    <source>
        <dbReference type="Proteomes" id="UP000830055"/>
    </source>
</evidence>
<dbReference type="InterPro" id="IPR000835">
    <property type="entry name" value="HTH_MarR-typ"/>
</dbReference>
<evidence type="ECO:0000259" key="2">
    <source>
        <dbReference type="PROSITE" id="PS50995"/>
    </source>
</evidence>